<feature type="compositionally biased region" description="Polar residues" evidence="7">
    <location>
        <begin position="185"/>
        <end position="197"/>
    </location>
</feature>
<feature type="domain" description="Myb-like" evidence="8">
    <location>
        <begin position="16"/>
        <end position="68"/>
    </location>
</feature>
<keyword evidence="5" id="KW-0804">Transcription</keyword>
<dbReference type="PROSITE" id="PS51294">
    <property type="entry name" value="HTH_MYB"/>
    <property type="match status" value="2"/>
</dbReference>
<dbReference type="EMBL" id="JAXIOK010000021">
    <property type="protein sequence ID" value="KAK4746401.1"/>
    <property type="molecule type" value="Genomic_DNA"/>
</dbReference>
<dbReference type="Gene3D" id="1.10.10.60">
    <property type="entry name" value="Homeodomain-like"/>
    <property type="match status" value="2"/>
</dbReference>
<reference evidence="10 11" key="1">
    <citation type="journal article" date="2023" name="Hortic Res">
        <title>Pangenome of water caltrop reveals structural variations and asymmetric subgenome divergence after allopolyploidization.</title>
        <authorList>
            <person name="Zhang X."/>
            <person name="Chen Y."/>
            <person name="Wang L."/>
            <person name="Yuan Y."/>
            <person name="Fang M."/>
            <person name="Shi L."/>
            <person name="Lu R."/>
            <person name="Comes H.P."/>
            <person name="Ma Y."/>
            <person name="Chen Y."/>
            <person name="Huang G."/>
            <person name="Zhou Y."/>
            <person name="Zheng Z."/>
            <person name="Qiu Y."/>
        </authorList>
    </citation>
    <scope>NUCLEOTIDE SEQUENCE [LARGE SCALE GENOMIC DNA]</scope>
    <source>
        <tissue evidence="10">Roots</tissue>
    </source>
</reference>
<dbReference type="Proteomes" id="UP001345219">
    <property type="component" value="Chromosome 10"/>
</dbReference>
<feature type="domain" description="HTH myb-type" evidence="9">
    <location>
        <begin position="19"/>
        <end position="68"/>
    </location>
</feature>
<dbReference type="InterPro" id="IPR009057">
    <property type="entry name" value="Homeodomain-like_sf"/>
</dbReference>
<evidence type="ECO:0000256" key="3">
    <source>
        <dbReference type="ARBA" id="ARBA00023015"/>
    </source>
</evidence>
<accession>A0AAN7GLC5</accession>
<dbReference type="InterPro" id="IPR051953">
    <property type="entry name" value="Plant_SW-associated_TFs"/>
</dbReference>
<organism evidence="10 11">
    <name type="scientific">Trapa incisa</name>
    <dbReference type="NCBI Taxonomy" id="236973"/>
    <lineage>
        <taxon>Eukaryota</taxon>
        <taxon>Viridiplantae</taxon>
        <taxon>Streptophyta</taxon>
        <taxon>Embryophyta</taxon>
        <taxon>Tracheophyta</taxon>
        <taxon>Spermatophyta</taxon>
        <taxon>Magnoliopsida</taxon>
        <taxon>eudicotyledons</taxon>
        <taxon>Gunneridae</taxon>
        <taxon>Pentapetalae</taxon>
        <taxon>rosids</taxon>
        <taxon>malvids</taxon>
        <taxon>Myrtales</taxon>
        <taxon>Lythraceae</taxon>
        <taxon>Trapa</taxon>
    </lineage>
</organism>
<keyword evidence="2" id="KW-0677">Repeat</keyword>
<keyword evidence="4" id="KW-0238">DNA-binding</keyword>
<dbReference type="GO" id="GO:0003677">
    <property type="term" value="F:DNA binding"/>
    <property type="evidence" value="ECO:0007669"/>
    <property type="project" value="UniProtKB-KW"/>
</dbReference>
<evidence type="ECO:0000256" key="5">
    <source>
        <dbReference type="ARBA" id="ARBA00023163"/>
    </source>
</evidence>
<feature type="domain" description="Myb-like" evidence="8">
    <location>
        <begin position="69"/>
        <end position="119"/>
    </location>
</feature>
<gene>
    <name evidence="10" type="ORF">SAY87_012713</name>
</gene>
<comment type="caution">
    <text evidence="10">The sequence shown here is derived from an EMBL/GenBank/DDBJ whole genome shotgun (WGS) entry which is preliminary data.</text>
</comment>
<evidence type="ECO:0000256" key="4">
    <source>
        <dbReference type="ARBA" id="ARBA00023125"/>
    </source>
</evidence>
<evidence type="ECO:0000256" key="6">
    <source>
        <dbReference type="ARBA" id="ARBA00023242"/>
    </source>
</evidence>
<dbReference type="SMART" id="SM00717">
    <property type="entry name" value="SANT"/>
    <property type="match status" value="2"/>
</dbReference>
<evidence type="ECO:0000313" key="10">
    <source>
        <dbReference type="EMBL" id="KAK4746401.1"/>
    </source>
</evidence>
<dbReference type="PROSITE" id="PS50090">
    <property type="entry name" value="MYB_LIKE"/>
    <property type="match status" value="2"/>
</dbReference>
<dbReference type="SUPFAM" id="SSF46689">
    <property type="entry name" value="Homeodomain-like"/>
    <property type="match status" value="1"/>
</dbReference>
<dbReference type="PANTHER" id="PTHR47997">
    <property type="entry name" value="MYB DOMAIN PROTEIN 55"/>
    <property type="match status" value="1"/>
</dbReference>
<keyword evidence="11" id="KW-1185">Reference proteome</keyword>
<dbReference type="GO" id="GO:0005634">
    <property type="term" value="C:nucleus"/>
    <property type="evidence" value="ECO:0007669"/>
    <property type="project" value="UniProtKB-SubCell"/>
</dbReference>
<dbReference type="CDD" id="cd00167">
    <property type="entry name" value="SANT"/>
    <property type="match status" value="2"/>
</dbReference>
<evidence type="ECO:0000256" key="2">
    <source>
        <dbReference type="ARBA" id="ARBA00022737"/>
    </source>
</evidence>
<evidence type="ECO:0000259" key="8">
    <source>
        <dbReference type="PROSITE" id="PS50090"/>
    </source>
</evidence>
<keyword evidence="6" id="KW-0539">Nucleus</keyword>
<dbReference type="FunFam" id="1.10.10.60:FF:000015">
    <property type="entry name" value="Transcription factor RAX3"/>
    <property type="match status" value="1"/>
</dbReference>
<comment type="subcellular location">
    <subcellularLocation>
        <location evidence="1">Nucleus</location>
    </subcellularLocation>
</comment>
<dbReference type="Pfam" id="PF00249">
    <property type="entry name" value="Myb_DNA-binding"/>
    <property type="match status" value="2"/>
</dbReference>
<dbReference type="InterPro" id="IPR001005">
    <property type="entry name" value="SANT/Myb"/>
</dbReference>
<proteinExistence type="predicted"/>
<sequence>MGSISFIRQDEDKSHVAGVKRGPWSPDEDQKLVAYIRRYGIWNWTHMPEAARLARSGKSCRLRWMNYLRPNIKHGNFSKEEEETIIKHHRLLGNRWSAIARFLPGRTDNEIKNFWNTRLKRLMRSENSMHKPTDGCSSEAPPPPSSTATARKDRPGVLESLPQEAMSDSSASSRQAPEFEEASKESTSTPIEGTDNNGAVDLELDHWENATLHPLELEYAYPDWDIDSIYAASYGFELHSPQPESLTDGFLFYDNLWQF</sequence>
<feature type="compositionally biased region" description="Polar residues" evidence="7">
    <location>
        <begin position="166"/>
        <end position="175"/>
    </location>
</feature>
<feature type="domain" description="HTH myb-type" evidence="9">
    <location>
        <begin position="69"/>
        <end position="123"/>
    </location>
</feature>
<name>A0AAN7GLC5_9MYRT</name>
<evidence type="ECO:0000256" key="7">
    <source>
        <dbReference type="SAM" id="MobiDB-lite"/>
    </source>
</evidence>
<evidence type="ECO:0000313" key="11">
    <source>
        <dbReference type="Proteomes" id="UP001345219"/>
    </source>
</evidence>
<dbReference type="AlphaFoldDB" id="A0AAN7GLC5"/>
<feature type="region of interest" description="Disordered" evidence="7">
    <location>
        <begin position="128"/>
        <end position="198"/>
    </location>
</feature>
<evidence type="ECO:0000259" key="9">
    <source>
        <dbReference type="PROSITE" id="PS51294"/>
    </source>
</evidence>
<dbReference type="PANTHER" id="PTHR47997:SF28">
    <property type="entry name" value="TRANSCRIPTION FACTOR MYB15-LIKE"/>
    <property type="match status" value="1"/>
</dbReference>
<evidence type="ECO:0000256" key="1">
    <source>
        <dbReference type="ARBA" id="ARBA00004123"/>
    </source>
</evidence>
<protein>
    <submittedName>
        <fullName evidence="10">Uncharacterized protein</fullName>
    </submittedName>
</protein>
<keyword evidence="3" id="KW-0805">Transcription regulation</keyword>
<dbReference type="InterPro" id="IPR017930">
    <property type="entry name" value="Myb_dom"/>
</dbReference>